<gene>
    <name evidence="1" type="ORF">LIER_32317</name>
</gene>
<accession>A0AAV3RX61</accession>
<proteinExistence type="predicted"/>
<organism evidence="1 2">
    <name type="scientific">Lithospermum erythrorhizon</name>
    <name type="common">Purple gromwell</name>
    <name type="synonym">Lithospermum officinale var. erythrorhizon</name>
    <dbReference type="NCBI Taxonomy" id="34254"/>
    <lineage>
        <taxon>Eukaryota</taxon>
        <taxon>Viridiplantae</taxon>
        <taxon>Streptophyta</taxon>
        <taxon>Embryophyta</taxon>
        <taxon>Tracheophyta</taxon>
        <taxon>Spermatophyta</taxon>
        <taxon>Magnoliopsida</taxon>
        <taxon>eudicotyledons</taxon>
        <taxon>Gunneridae</taxon>
        <taxon>Pentapetalae</taxon>
        <taxon>asterids</taxon>
        <taxon>lamiids</taxon>
        <taxon>Boraginales</taxon>
        <taxon>Boraginaceae</taxon>
        <taxon>Boraginoideae</taxon>
        <taxon>Lithospermeae</taxon>
        <taxon>Lithospermum</taxon>
    </lineage>
</organism>
<dbReference type="AlphaFoldDB" id="A0AAV3RX61"/>
<keyword evidence="2" id="KW-1185">Reference proteome</keyword>
<evidence type="ECO:0000313" key="2">
    <source>
        <dbReference type="Proteomes" id="UP001454036"/>
    </source>
</evidence>
<sequence>MVLLAFRSSNLSRNLLKFYYGINLMSAQSIMVLSRRTLQGLEVLRDSDENLVVVMGFFTDGTSALQAKLQTTFKILKWCKL</sequence>
<dbReference type="EMBL" id="BAABME010012361">
    <property type="protein sequence ID" value="GAA0185029.1"/>
    <property type="molecule type" value="Genomic_DNA"/>
</dbReference>
<reference evidence="1 2" key="1">
    <citation type="submission" date="2024-01" db="EMBL/GenBank/DDBJ databases">
        <title>The complete chloroplast genome sequence of Lithospermum erythrorhizon: insights into the phylogenetic relationship among Boraginaceae species and the maternal lineages of purple gromwells.</title>
        <authorList>
            <person name="Okada T."/>
            <person name="Watanabe K."/>
        </authorList>
    </citation>
    <scope>NUCLEOTIDE SEQUENCE [LARGE SCALE GENOMIC DNA]</scope>
</reference>
<name>A0AAV3RX61_LITER</name>
<protein>
    <submittedName>
        <fullName evidence="1">Uncharacterized protein</fullName>
    </submittedName>
</protein>
<comment type="caution">
    <text evidence="1">The sequence shown here is derived from an EMBL/GenBank/DDBJ whole genome shotgun (WGS) entry which is preliminary data.</text>
</comment>
<evidence type="ECO:0000313" key="1">
    <source>
        <dbReference type="EMBL" id="GAA0185029.1"/>
    </source>
</evidence>
<dbReference type="Proteomes" id="UP001454036">
    <property type="component" value="Unassembled WGS sequence"/>
</dbReference>